<dbReference type="InterPro" id="IPR010730">
    <property type="entry name" value="HET"/>
</dbReference>
<dbReference type="OrthoDB" id="4968020at2759"/>
<protein>
    <recommendedName>
        <fullName evidence="1">Heterokaryon incompatibility domain-containing protein</fullName>
    </recommendedName>
</protein>
<dbReference type="Pfam" id="PF06985">
    <property type="entry name" value="HET"/>
    <property type="match status" value="1"/>
</dbReference>
<accession>A0A9P5H3D1</accession>
<dbReference type="Proteomes" id="UP000722485">
    <property type="component" value="Unassembled WGS sequence"/>
</dbReference>
<comment type="caution">
    <text evidence="2">The sequence shown here is derived from an EMBL/GenBank/DDBJ whole genome shotgun (WGS) entry which is preliminary data.</text>
</comment>
<keyword evidence="3" id="KW-1185">Reference proteome</keyword>
<evidence type="ECO:0000313" key="2">
    <source>
        <dbReference type="EMBL" id="KAF7544680.1"/>
    </source>
</evidence>
<dbReference type="AlphaFoldDB" id="A0A9P5H3D1"/>
<dbReference type="InterPro" id="IPR052895">
    <property type="entry name" value="HetReg/Transcr_Mod"/>
</dbReference>
<dbReference type="EMBL" id="JAANBB010000291">
    <property type="protein sequence ID" value="KAF7544680.1"/>
    <property type="molecule type" value="Genomic_DNA"/>
</dbReference>
<organism evidence="2 3">
    <name type="scientific">Cylindrodendrum hubeiense</name>
    <dbReference type="NCBI Taxonomy" id="595255"/>
    <lineage>
        <taxon>Eukaryota</taxon>
        <taxon>Fungi</taxon>
        <taxon>Dikarya</taxon>
        <taxon>Ascomycota</taxon>
        <taxon>Pezizomycotina</taxon>
        <taxon>Sordariomycetes</taxon>
        <taxon>Hypocreomycetidae</taxon>
        <taxon>Hypocreales</taxon>
        <taxon>Nectriaceae</taxon>
        <taxon>Cylindrodendrum</taxon>
    </lineage>
</organism>
<evidence type="ECO:0000259" key="1">
    <source>
        <dbReference type="Pfam" id="PF06985"/>
    </source>
</evidence>
<dbReference type="PANTHER" id="PTHR24148">
    <property type="entry name" value="ANKYRIN REPEAT DOMAIN-CONTAINING PROTEIN 39 HOMOLOG-RELATED"/>
    <property type="match status" value="1"/>
</dbReference>
<gene>
    <name evidence="2" type="ORF">G7Z17_g9764</name>
</gene>
<sequence length="356" mass="40330">MCARKHFNKRPSDISLERIDFEHINLDPINLEHNDLGHNYRHNQRLLLLDNVQETWPLRLLHVKTMESIPRSEDERGVHYGGVRAPAYNIMSYTWGRYRDDAKGEAIAVTGPGGSNLGWDIPKIKRETAFGANDFSAVLREVAGDGEFVWVDVACMNQNQGSPDFADQLGKQAAIFNRARQSYVWLHQTGEEEMKATLQLMTEILESAFEIREGVNSHGKYKNNIPQRHADIKTLERLLVDPWFSSLWTLQEAYIQKDAVILAKGGRTVHFRVSSVPELLTVRSISGICTQLHSWVWQPIKTLIDEAGLRQLQSKNPLVLLSASARRTATQPADKIYGIMQIFGLRLASGWTCLAS</sequence>
<dbReference type="PANTHER" id="PTHR24148:SF64">
    <property type="entry name" value="HETEROKARYON INCOMPATIBILITY DOMAIN-CONTAINING PROTEIN"/>
    <property type="match status" value="1"/>
</dbReference>
<reference evidence="2" key="1">
    <citation type="submission" date="2020-03" db="EMBL/GenBank/DDBJ databases">
        <title>Draft Genome Sequence of Cylindrodendrum hubeiense.</title>
        <authorList>
            <person name="Buettner E."/>
            <person name="Kellner H."/>
        </authorList>
    </citation>
    <scope>NUCLEOTIDE SEQUENCE</scope>
    <source>
        <strain evidence="2">IHI 201604</strain>
    </source>
</reference>
<feature type="domain" description="Heterokaryon incompatibility" evidence="1">
    <location>
        <begin position="88"/>
        <end position="252"/>
    </location>
</feature>
<name>A0A9P5H3D1_9HYPO</name>
<evidence type="ECO:0000313" key="3">
    <source>
        <dbReference type="Proteomes" id="UP000722485"/>
    </source>
</evidence>
<proteinExistence type="predicted"/>